<comment type="caution">
    <text evidence="3">The sequence shown here is derived from an EMBL/GenBank/DDBJ whole genome shotgun (WGS) entry which is preliminary data.</text>
</comment>
<dbReference type="EMBL" id="JARAWN010000430">
    <property type="protein sequence ID" value="MDX3135621.1"/>
    <property type="molecule type" value="Genomic_DNA"/>
</dbReference>
<reference evidence="3" key="1">
    <citation type="journal article" date="2023" name="Microb. Genom.">
        <title>Mesoterricola silvestris gen. nov., sp. nov., Mesoterricola sediminis sp. nov., Geothrix oryzae sp. nov., Geothrix edaphica sp. nov., Geothrix rubra sp. nov., and Geothrix limicola sp. nov., six novel members of Acidobacteriota isolated from soils.</title>
        <authorList>
            <person name="Weisberg A.J."/>
            <person name="Pearce E."/>
            <person name="Kramer C.G."/>
            <person name="Chang J.H."/>
            <person name="Clarke C.R."/>
        </authorList>
    </citation>
    <scope>NUCLEOTIDE SEQUENCE</scope>
    <source>
        <strain evidence="3">ND06-05F</strain>
    </source>
</reference>
<evidence type="ECO:0000313" key="3">
    <source>
        <dbReference type="EMBL" id="MDX3135621.1"/>
    </source>
</evidence>
<dbReference type="AlphaFoldDB" id="A0AAJ2PYH4"/>
<feature type="compositionally biased region" description="Polar residues" evidence="1">
    <location>
        <begin position="275"/>
        <end position="286"/>
    </location>
</feature>
<accession>A0AAJ2PYH4</accession>
<keyword evidence="2" id="KW-0812">Transmembrane</keyword>
<feature type="compositionally biased region" description="Low complexity" evidence="1">
    <location>
        <begin position="287"/>
        <end position="371"/>
    </location>
</feature>
<protein>
    <submittedName>
        <fullName evidence="3">Uncharacterized protein</fullName>
    </submittedName>
</protein>
<name>A0AAJ2PYH4_9ACTN</name>
<feature type="compositionally biased region" description="Low complexity" evidence="1">
    <location>
        <begin position="265"/>
        <end position="274"/>
    </location>
</feature>
<organism evidence="3 4">
    <name type="scientific">Streptomyces europaeiscabiei</name>
    <dbReference type="NCBI Taxonomy" id="146819"/>
    <lineage>
        <taxon>Bacteria</taxon>
        <taxon>Bacillati</taxon>
        <taxon>Actinomycetota</taxon>
        <taxon>Actinomycetes</taxon>
        <taxon>Kitasatosporales</taxon>
        <taxon>Streptomycetaceae</taxon>
        <taxon>Streptomyces</taxon>
    </lineage>
</organism>
<dbReference type="Proteomes" id="UP001273589">
    <property type="component" value="Unassembled WGS sequence"/>
</dbReference>
<keyword evidence="2" id="KW-0472">Membrane</keyword>
<proteinExistence type="predicted"/>
<feature type="transmembrane region" description="Helical" evidence="2">
    <location>
        <begin position="179"/>
        <end position="197"/>
    </location>
</feature>
<dbReference type="RefSeq" id="WP_319698154.1">
    <property type="nucleotide sequence ID" value="NZ_JARAWN010000430.1"/>
</dbReference>
<evidence type="ECO:0000256" key="2">
    <source>
        <dbReference type="SAM" id="Phobius"/>
    </source>
</evidence>
<feature type="region of interest" description="Disordered" evidence="1">
    <location>
        <begin position="199"/>
        <end position="375"/>
    </location>
</feature>
<feature type="compositionally biased region" description="Basic and acidic residues" evidence="1">
    <location>
        <begin position="253"/>
        <end position="264"/>
    </location>
</feature>
<evidence type="ECO:0000313" key="4">
    <source>
        <dbReference type="Proteomes" id="UP001273589"/>
    </source>
</evidence>
<evidence type="ECO:0000256" key="1">
    <source>
        <dbReference type="SAM" id="MobiDB-lite"/>
    </source>
</evidence>
<keyword evidence="2" id="KW-1133">Transmembrane helix</keyword>
<gene>
    <name evidence="3" type="ORF">PV367_38825</name>
</gene>
<sequence>MDYCTSCRRHLNGALVCPGCGAYAPDIAPATIDSRVAPSRPTGTTAGSVMIPLPPTTPAAPMVPMVPTLPTATWGYGATDGGWPDGPVADEPATDGSTADGFTADGFPADGFTTAGFTADGFTTAGPASGIRGVEMEADTDAVADTDVDVDVEGVPAAPQGRAARRRQVARWKKNQRRAVVATAVALVGGGLTVLGMDRQSTDRTQAATAPDAETLGSVEEQGSQRGRTPATETDDARRTADTPTTWSPSGDTSRDRAAADRPNSRPNHPNSPHTASADQSAQKARTGSSTTDGTAADTATPTDGTTTPPATDDSGSSADTGTSTGSDTGTGTDTGADSSGSGTDTGSDSGTETGTSDGSGSDTATTSPSGLCLLGIVCVS</sequence>